<gene>
    <name evidence="1" type="ORF">BDM02DRAFT_3108356</name>
</gene>
<evidence type="ECO:0000313" key="2">
    <source>
        <dbReference type="Proteomes" id="UP000886501"/>
    </source>
</evidence>
<evidence type="ECO:0000313" key="1">
    <source>
        <dbReference type="EMBL" id="KAF9653181.1"/>
    </source>
</evidence>
<name>A0ACB6ZU50_THEGA</name>
<accession>A0ACB6ZU50</accession>
<proteinExistence type="predicted"/>
<dbReference type="EMBL" id="MU117965">
    <property type="protein sequence ID" value="KAF9653181.1"/>
    <property type="molecule type" value="Genomic_DNA"/>
</dbReference>
<reference evidence="1" key="1">
    <citation type="submission" date="2019-10" db="EMBL/GenBank/DDBJ databases">
        <authorList>
            <consortium name="DOE Joint Genome Institute"/>
            <person name="Kuo A."/>
            <person name="Miyauchi S."/>
            <person name="Kiss E."/>
            <person name="Drula E."/>
            <person name="Kohler A."/>
            <person name="Sanchez-Garcia M."/>
            <person name="Andreopoulos B."/>
            <person name="Barry K.W."/>
            <person name="Bonito G."/>
            <person name="Buee M."/>
            <person name="Carver A."/>
            <person name="Chen C."/>
            <person name="Cichocki N."/>
            <person name="Clum A."/>
            <person name="Culley D."/>
            <person name="Crous P.W."/>
            <person name="Fauchery L."/>
            <person name="Girlanda M."/>
            <person name="Hayes R."/>
            <person name="Keri Z."/>
            <person name="Labutti K."/>
            <person name="Lipzen A."/>
            <person name="Lombard V."/>
            <person name="Magnuson J."/>
            <person name="Maillard F."/>
            <person name="Morin E."/>
            <person name="Murat C."/>
            <person name="Nolan M."/>
            <person name="Ohm R."/>
            <person name="Pangilinan J."/>
            <person name="Pereira M."/>
            <person name="Perotto S."/>
            <person name="Peter M."/>
            <person name="Riley R."/>
            <person name="Sitrit Y."/>
            <person name="Stielow B."/>
            <person name="Szollosi G."/>
            <person name="Zifcakova L."/>
            <person name="Stursova M."/>
            <person name="Spatafora J.W."/>
            <person name="Tedersoo L."/>
            <person name="Vaario L.-M."/>
            <person name="Yamada A."/>
            <person name="Yan M."/>
            <person name="Wang P."/>
            <person name="Xu J."/>
            <person name="Bruns T."/>
            <person name="Baldrian P."/>
            <person name="Vilgalys R."/>
            <person name="Henrissat B."/>
            <person name="Grigoriev I.V."/>
            <person name="Hibbett D."/>
            <person name="Nagy L.G."/>
            <person name="Martin F.M."/>
        </authorList>
    </citation>
    <scope>NUCLEOTIDE SEQUENCE</scope>
    <source>
        <strain evidence="1">P2</strain>
    </source>
</reference>
<comment type="caution">
    <text evidence="1">The sequence shown here is derived from an EMBL/GenBank/DDBJ whole genome shotgun (WGS) entry which is preliminary data.</text>
</comment>
<keyword evidence="2" id="KW-1185">Reference proteome</keyword>
<reference evidence="1" key="2">
    <citation type="journal article" date="2020" name="Nat. Commun.">
        <title>Large-scale genome sequencing of mycorrhizal fungi provides insights into the early evolution of symbiotic traits.</title>
        <authorList>
            <person name="Miyauchi S."/>
            <person name="Kiss E."/>
            <person name="Kuo A."/>
            <person name="Drula E."/>
            <person name="Kohler A."/>
            <person name="Sanchez-Garcia M."/>
            <person name="Morin E."/>
            <person name="Andreopoulos B."/>
            <person name="Barry K.W."/>
            <person name="Bonito G."/>
            <person name="Buee M."/>
            <person name="Carver A."/>
            <person name="Chen C."/>
            <person name="Cichocki N."/>
            <person name="Clum A."/>
            <person name="Culley D."/>
            <person name="Crous P.W."/>
            <person name="Fauchery L."/>
            <person name="Girlanda M."/>
            <person name="Hayes R.D."/>
            <person name="Keri Z."/>
            <person name="LaButti K."/>
            <person name="Lipzen A."/>
            <person name="Lombard V."/>
            <person name="Magnuson J."/>
            <person name="Maillard F."/>
            <person name="Murat C."/>
            <person name="Nolan M."/>
            <person name="Ohm R.A."/>
            <person name="Pangilinan J."/>
            <person name="Pereira M.F."/>
            <person name="Perotto S."/>
            <person name="Peter M."/>
            <person name="Pfister S."/>
            <person name="Riley R."/>
            <person name="Sitrit Y."/>
            <person name="Stielow J.B."/>
            <person name="Szollosi G."/>
            <person name="Zifcakova L."/>
            <person name="Stursova M."/>
            <person name="Spatafora J.W."/>
            <person name="Tedersoo L."/>
            <person name="Vaario L.M."/>
            <person name="Yamada A."/>
            <person name="Yan M."/>
            <person name="Wang P."/>
            <person name="Xu J."/>
            <person name="Bruns T."/>
            <person name="Baldrian P."/>
            <person name="Vilgalys R."/>
            <person name="Dunand C."/>
            <person name="Henrissat B."/>
            <person name="Grigoriev I.V."/>
            <person name="Hibbett D."/>
            <person name="Nagy L.G."/>
            <person name="Martin F.M."/>
        </authorList>
    </citation>
    <scope>NUCLEOTIDE SEQUENCE</scope>
    <source>
        <strain evidence="1">P2</strain>
    </source>
</reference>
<organism evidence="1 2">
    <name type="scientific">Thelephora ganbajun</name>
    <name type="common">Ganba fungus</name>
    <dbReference type="NCBI Taxonomy" id="370292"/>
    <lineage>
        <taxon>Eukaryota</taxon>
        <taxon>Fungi</taxon>
        <taxon>Dikarya</taxon>
        <taxon>Basidiomycota</taxon>
        <taxon>Agaricomycotina</taxon>
        <taxon>Agaricomycetes</taxon>
        <taxon>Thelephorales</taxon>
        <taxon>Thelephoraceae</taxon>
        <taxon>Thelephora</taxon>
    </lineage>
</organism>
<protein>
    <submittedName>
        <fullName evidence="1">3-hydroxyisobutyrate dehydrogenase</fullName>
    </submittedName>
</protein>
<sequence>MRATMRLHALARRATSGTVPANRSNNVAFIGLGRMGYEMATNLWKKKFTDNNSGELIVCDARQEVAMRFVEETSGKNASFVKTPREAVLSAGTIITMLPSSPHVLSVYEGFSEGIIPALKELSAEEAQKTLCIDSTTCHVSTSQELSQILGEVQVNIVDAPVSGGVSGAKAGTLSFLVGGPENSFALAVPFLNLMGKRVIHCGPSGSGLAAKICNNMVLGVQQAVVAEAMLLGQRLGLDPKVLARVINSSTGRCWASEVNNPVKDAVEVPEGQAGPPAQRKYEGGFAASLMLKACDRLFVLVSPLAKVTFKDMGLATGSGKILNVPLPLGKKAEEVYAEMLKTKPELANRDFSSVYKYLEEL</sequence>
<dbReference type="Proteomes" id="UP000886501">
    <property type="component" value="Unassembled WGS sequence"/>
</dbReference>